<feature type="transmembrane region" description="Helical" evidence="2">
    <location>
        <begin position="64"/>
        <end position="83"/>
    </location>
</feature>
<feature type="transmembrane region" description="Helical" evidence="2">
    <location>
        <begin position="200"/>
        <end position="221"/>
    </location>
</feature>
<feature type="region of interest" description="Disordered" evidence="1">
    <location>
        <begin position="1"/>
        <end position="34"/>
    </location>
</feature>
<evidence type="ECO:0008006" key="5">
    <source>
        <dbReference type="Google" id="ProtNLM"/>
    </source>
</evidence>
<feature type="transmembrane region" description="Helical" evidence="2">
    <location>
        <begin position="168"/>
        <end position="188"/>
    </location>
</feature>
<keyword evidence="2" id="KW-0472">Membrane</keyword>
<dbReference type="OrthoDB" id="5193366at2"/>
<sequence length="223" mass="23810">MPASTQALYDESAFTRASPPWPPPEHSNDKGPEIVREPGFLTALTRREGGRLLSPERAARRVSAFAYGNILVLSVVVVSETHAVEERQAAWLVLGTTVSTFFAHVFAEWLSHGITARRPGETEGPEPSKMDVPAALRDALPIITSGTLPFIILVIGSFEVIALFDPPGAQLCAAAIIIVRIGFLGLVVERLQSSKVSWRTIASGVGVAAVAAVITVVKVVLTH</sequence>
<feature type="transmembrane region" description="Helical" evidence="2">
    <location>
        <begin position="139"/>
        <end position="162"/>
    </location>
</feature>
<evidence type="ECO:0000313" key="3">
    <source>
        <dbReference type="EMBL" id="PYE17520.1"/>
    </source>
</evidence>
<reference evidence="3 4" key="1">
    <citation type="submission" date="2018-06" db="EMBL/GenBank/DDBJ databases">
        <title>Genomic Encyclopedia of Type Strains, Phase IV (KMG-IV): sequencing the most valuable type-strain genomes for metagenomic binning, comparative biology and taxonomic classification.</title>
        <authorList>
            <person name="Goeker M."/>
        </authorList>
    </citation>
    <scope>NUCLEOTIDE SEQUENCE [LARGE SCALE GENOMIC DNA]</scope>
    <source>
        <strain evidence="3 4">DSM 45521</strain>
    </source>
</reference>
<protein>
    <recommendedName>
        <fullName evidence="5">Integral membrane protein</fullName>
    </recommendedName>
</protein>
<proteinExistence type="predicted"/>
<comment type="caution">
    <text evidence="3">The sequence shown here is derived from an EMBL/GenBank/DDBJ whole genome shotgun (WGS) entry which is preliminary data.</text>
</comment>
<evidence type="ECO:0000256" key="2">
    <source>
        <dbReference type="SAM" id="Phobius"/>
    </source>
</evidence>
<keyword evidence="2" id="KW-0812">Transmembrane</keyword>
<keyword evidence="2" id="KW-1133">Transmembrane helix</keyword>
<feature type="transmembrane region" description="Helical" evidence="2">
    <location>
        <begin position="89"/>
        <end position="110"/>
    </location>
</feature>
<accession>A0A318RL50</accession>
<keyword evidence="4" id="KW-1185">Reference proteome</keyword>
<organism evidence="3 4">
    <name type="scientific">Williamsia limnetica</name>
    <dbReference type="NCBI Taxonomy" id="882452"/>
    <lineage>
        <taxon>Bacteria</taxon>
        <taxon>Bacillati</taxon>
        <taxon>Actinomycetota</taxon>
        <taxon>Actinomycetes</taxon>
        <taxon>Mycobacteriales</taxon>
        <taxon>Nocardiaceae</taxon>
        <taxon>Williamsia</taxon>
    </lineage>
</organism>
<name>A0A318RL50_WILLI</name>
<evidence type="ECO:0000313" key="4">
    <source>
        <dbReference type="Proteomes" id="UP000247591"/>
    </source>
</evidence>
<evidence type="ECO:0000256" key="1">
    <source>
        <dbReference type="SAM" id="MobiDB-lite"/>
    </source>
</evidence>
<gene>
    <name evidence="3" type="ORF">DFR67_106223</name>
</gene>
<dbReference type="AlphaFoldDB" id="A0A318RL50"/>
<dbReference type="EMBL" id="QJSP01000006">
    <property type="protein sequence ID" value="PYE17520.1"/>
    <property type="molecule type" value="Genomic_DNA"/>
</dbReference>
<dbReference type="Proteomes" id="UP000247591">
    <property type="component" value="Unassembled WGS sequence"/>
</dbReference>
<dbReference type="RefSeq" id="WP_146240431.1">
    <property type="nucleotide sequence ID" value="NZ_QJSP01000006.1"/>
</dbReference>